<feature type="domain" description="Helix-turn-helix" evidence="1">
    <location>
        <begin position="35"/>
        <end position="70"/>
    </location>
</feature>
<accession>A0A414Q0S5</accession>
<dbReference type="EMBL" id="QRHL01000002">
    <property type="protein sequence ID" value="RHF74400.1"/>
    <property type="molecule type" value="Genomic_DNA"/>
</dbReference>
<protein>
    <submittedName>
        <fullName evidence="2">DNA-binding protein</fullName>
    </submittedName>
</protein>
<dbReference type="InterPro" id="IPR041657">
    <property type="entry name" value="HTH_17"/>
</dbReference>
<sequence length="80" mass="9257">MSNEEYILKKLENLSPVNRAISERIVKSLGKEWATPKEVADYLGRHINTIYEKINNGEILSRKIGVRRVIYTPSIILIME</sequence>
<evidence type="ECO:0000259" key="1">
    <source>
        <dbReference type="Pfam" id="PF12728"/>
    </source>
</evidence>
<keyword evidence="2" id="KW-0238">DNA-binding</keyword>
<dbReference type="Proteomes" id="UP000284676">
    <property type="component" value="Unassembled WGS sequence"/>
</dbReference>
<gene>
    <name evidence="2" type="ORF">DW663_02745</name>
</gene>
<organism evidence="2 3">
    <name type="scientific">Fusobacterium mortiferum</name>
    <dbReference type="NCBI Taxonomy" id="850"/>
    <lineage>
        <taxon>Bacteria</taxon>
        <taxon>Fusobacteriati</taxon>
        <taxon>Fusobacteriota</taxon>
        <taxon>Fusobacteriia</taxon>
        <taxon>Fusobacteriales</taxon>
        <taxon>Fusobacteriaceae</taxon>
        <taxon>Fusobacterium</taxon>
    </lineage>
</organism>
<comment type="caution">
    <text evidence="2">The sequence shown here is derived from an EMBL/GenBank/DDBJ whole genome shotgun (WGS) entry which is preliminary data.</text>
</comment>
<dbReference type="Pfam" id="PF12728">
    <property type="entry name" value="HTH_17"/>
    <property type="match status" value="1"/>
</dbReference>
<proteinExistence type="predicted"/>
<name>A0A414Q0S5_FUSMR</name>
<dbReference type="RefSeq" id="WP_005887174.1">
    <property type="nucleotide sequence ID" value="NZ_CABMMQ010000002.1"/>
</dbReference>
<dbReference type="GO" id="GO:0003677">
    <property type="term" value="F:DNA binding"/>
    <property type="evidence" value="ECO:0007669"/>
    <property type="project" value="UniProtKB-KW"/>
</dbReference>
<evidence type="ECO:0000313" key="2">
    <source>
        <dbReference type="EMBL" id="RHF74400.1"/>
    </source>
</evidence>
<dbReference type="AlphaFoldDB" id="A0A414Q0S5"/>
<reference evidence="2 3" key="1">
    <citation type="submission" date="2018-08" db="EMBL/GenBank/DDBJ databases">
        <title>A genome reference for cultivated species of the human gut microbiota.</title>
        <authorList>
            <person name="Zou Y."/>
            <person name="Xue W."/>
            <person name="Luo G."/>
        </authorList>
    </citation>
    <scope>NUCLEOTIDE SEQUENCE [LARGE SCALE GENOMIC DNA]</scope>
    <source>
        <strain evidence="2 3">AM25-1</strain>
    </source>
</reference>
<dbReference type="GeneID" id="62764083"/>
<evidence type="ECO:0000313" key="3">
    <source>
        <dbReference type="Proteomes" id="UP000284676"/>
    </source>
</evidence>